<dbReference type="SUPFAM" id="SSF48576">
    <property type="entry name" value="Terpenoid synthases"/>
    <property type="match status" value="1"/>
</dbReference>
<dbReference type="Pfam" id="PF00348">
    <property type="entry name" value="polyprenyl_synt"/>
    <property type="match status" value="1"/>
</dbReference>
<keyword evidence="2" id="KW-0460">Magnesium</keyword>
<evidence type="ECO:0000256" key="2">
    <source>
        <dbReference type="ARBA" id="ARBA00022842"/>
    </source>
</evidence>
<comment type="similarity">
    <text evidence="3">Belongs to the FPP/GGPP synthase family.</text>
</comment>
<evidence type="ECO:0000256" key="1">
    <source>
        <dbReference type="ARBA" id="ARBA00022723"/>
    </source>
</evidence>
<dbReference type="InterPro" id="IPR008949">
    <property type="entry name" value="Isoprenoid_synthase_dom_sf"/>
</dbReference>
<evidence type="ECO:0008006" key="6">
    <source>
        <dbReference type="Google" id="ProtNLM"/>
    </source>
</evidence>
<dbReference type="EMBL" id="VTPC01005193">
    <property type="protein sequence ID" value="KAF2896292.1"/>
    <property type="molecule type" value="Genomic_DNA"/>
</dbReference>
<accession>A0A8K0GC01</accession>
<proteinExistence type="inferred from homology"/>
<dbReference type="PROSITE" id="PS00444">
    <property type="entry name" value="POLYPRENYL_SYNTHASE_2"/>
    <property type="match status" value="1"/>
</dbReference>
<dbReference type="GO" id="GO:0046872">
    <property type="term" value="F:metal ion binding"/>
    <property type="evidence" value="ECO:0007669"/>
    <property type="project" value="UniProtKB-KW"/>
</dbReference>
<reference evidence="4" key="1">
    <citation type="submission" date="2019-08" db="EMBL/GenBank/DDBJ databases">
        <title>The genome of the North American firefly Photinus pyralis.</title>
        <authorList>
            <consortium name="Photinus pyralis genome working group"/>
            <person name="Fallon T.R."/>
            <person name="Sander Lower S.E."/>
            <person name="Weng J.-K."/>
        </authorList>
    </citation>
    <scope>NUCLEOTIDE SEQUENCE</scope>
    <source>
        <strain evidence="4">TRF0915ILg1</strain>
        <tissue evidence="4">Whole body</tissue>
    </source>
</reference>
<keyword evidence="5" id="KW-1185">Reference proteome</keyword>
<sequence length="318" mass="36859">MEEIVRKIEEELNIKSDDCVEKKNKEKILKYLNINVPIDDFCIEERIVQPFEYLITHHGKNFRQKLLLSLNYWTKAPAKVENILSKISYILHNLGLVMDDIQDLTMLRRGKPCVHLVYGMKRTMNLLYFLVGNCFEMMLTLDQPLAVNYLLDASRCLIQGQVMDVYWRENSICPTEDEYKSMVLRKTGANFILMYGVLEINSTEEIVNRPDIIRIVTNLGLYFQLNDDFINLWNVEYQKSKGFCEDITEGKFSYPIIYVINNFPEEGKIVKGILFLRAPSSLILILVAGPSPWVALSNGRTEHLREENRGSKNSGICN</sequence>
<dbReference type="Proteomes" id="UP000801492">
    <property type="component" value="Unassembled WGS sequence"/>
</dbReference>
<dbReference type="GO" id="GO:0042811">
    <property type="term" value="P:pheromone biosynthetic process"/>
    <property type="evidence" value="ECO:0007669"/>
    <property type="project" value="UniProtKB-ARBA"/>
</dbReference>
<dbReference type="GO" id="GO:0008299">
    <property type="term" value="P:isoprenoid biosynthetic process"/>
    <property type="evidence" value="ECO:0007669"/>
    <property type="project" value="InterPro"/>
</dbReference>
<dbReference type="AlphaFoldDB" id="A0A8K0GC01"/>
<dbReference type="InterPro" id="IPR033749">
    <property type="entry name" value="Polyprenyl_synt_CS"/>
</dbReference>
<dbReference type="Gene3D" id="1.10.600.10">
    <property type="entry name" value="Farnesyl Diphosphate Synthase"/>
    <property type="match status" value="1"/>
</dbReference>
<evidence type="ECO:0000256" key="3">
    <source>
        <dbReference type="RuleBase" id="RU004466"/>
    </source>
</evidence>
<protein>
    <recommendedName>
        <fullName evidence="6">Geranylgeranyl pyrophosphate synthase</fullName>
    </recommendedName>
</protein>
<dbReference type="OrthoDB" id="6921389at2759"/>
<dbReference type="GO" id="GO:0004659">
    <property type="term" value="F:prenyltransferase activity"/>
    <property type="evidence" value="ECO:0007669"/>
    <property type="project" value="InterPro"/>
</dbReference>
<gene>
    <name evidence="4" type="ORF">ILUMI_09882</name>
</gene>
<name>A0A8K0GC01_IGNLU</name>
<dbReference type="PANTHER" id="PTHR12001">
    <property type="entry name" value="GERANYLGERANYL PYROPHOSPHATE SYNTHASE"/>
    <property type="match status" value="1"/>
</dbReference>
<dbReference type="PROSITE" id="PS00723">
    <property type="entry name" value="POLYPRENYL_SYNTHASE_1"/>
    <property type="match status" value="1"/>
</dbReference>
<evidence type="ECO:0000313" key="4">
    <source>
        <dbReference type="EMBL" id="KAF2896292.1"/>
    </source>
</evidence>
<dbReference type="InterPro" id="IPR000092">
    <property type="entry name" value="Polyprenyl_synt"/>
</dbReference>
<comment type="caution">
    <text evidence="4">The sequence shown here is derived from an EMBL/GenBank/DDBJ whole genome shotgun (WGS) entry which is preliminary data.</text>
</comment>
<keyword evidence="3" id="KW-0808">Transferase</keyword>
<keyword evidence="1" id="KW-0479">Metal-binding</keyword>
<dbReference type="PANTHER" id="PTHR12001:SF44">
    <property type="entry name" value="GERANYLGERANYL PYROPHOSPHATE SYNTHASE"/>
    <property type="match status" value="1"/>
</dbReference>
<dbReference type="SFLD" id="SFLDS00005">
    <property type="entry name" value="Isoprenoid_Synthase_Type_I"/>
    <property type="match status" value="1"/>
</dbReference>
<organism evidence="4 5">
    <name type="scientific">Ignelater luminosus</name>
    <name type="common">Cucubano</name>
    <name type="synonym">Pyrophorus luminosus</name>
    <dbReference type="NCBI Taxonomy" id="2038154"/>
    <lineage>
        <taxon>Eukaryota</taxon>
        <taxon>Metazoa</taxon>
        <taxon>Ecdysozoa</taxon>
        <taxon>Arthropoda</taxon>
        <taxon>Hexapoda</taxon>
        <taxon>Insecta</taxon>
        <taxon>Pterygota</taxon>
        <taxon>Neoptera</taxon>
        <taxon>Endopterygota</taxon>
        <taxon>Coleoptera</taxon>
        <taxon>Polyphaga</taxon>
        <taxon>Elateriformia</taxon>
        <taxon>Elateroidea</taxon>
        <taxon>Elateridae</taxon>
        <taxon>Agrypninae</taxon>
        <taxon>Pyrophorini</taxon>
        <taxon>Ignelater</taxon>
    </lineage>
</organism>
<evidence type="ECO:0000313" key="5">
    <source>
        <dbReference type="Proteomes" id="UP000801492"/>
    </source>
</evidence>